<sequence>MDSLDVILTVAKIAVASLWWVMSVMQLVRARQTPGPDVVWRGNLLPEGRLMAYAGFFFSGFWTLYVIYDFVENNTVQLALMIGGIALIGAGIVMFSVRNRRIKARAAATD</sequence>
<keyword evidence="1" id="KW-0812">Transmembrane</keyword>
<evidence type="ECO:0000313" key="3">
    <source>
        <dbReference type="Proteomes" id="UP000680865"/>
    </source>
</evidence>
<keyword evidence="3" id="KW-1185">Reference proteome</keyword>
<feature type="transmembrane region" description="Helical" evidence="1">
    <location>
        <begin position="50"/>
        <end position="68"/>
    </location>
</feature>
<keyword evidence="1" id="KW-0472">Membrane</keyword>
<feature type="transmembrane region" description="Helical" evidence="1">
    <location>
        <begin position="74"/>
        <end position="95"/>
    </location>
</feature>
<dbReference type="Proteomes" id="UP000680865">
    <property type="component" value="Unassembled WGS sequence"/>
</dbReference>
<gene>
    <name evidence="2" type="ORF">Aco04nite_03770</name>
</gene>
<evidence type="ECO:0000256" key="1">
    <source>
        <dbReference type="SAM" id="Phobius"/>
    </source>
</evidence>
<comment type="caution">
    <text evidence="2">The sequence shown here is derived from an EMBL/GenBank/DDBJ whole genome shotgun (WGS) entry which is preliminary data.</text>
</comment>
<dbReference type="AlphaFoldDB" id="A0A919S8T4"/>
<proteinExistence type="predicted"/>
<organism evidence="2 3">
    <name type="scientific">Winogradskya consettensis</name>
    <dbReference type="NCBI Taxonomy" id="113560"/>
    <lineage>
        <taxon>Bacteria</taxon>
        <taxon>Bacillati</taxon>
        <taxon>Actinomycetota</taxon>
        <taxon>Actinomycetes</taxon>
        <taxon>Micromonosporales</taxon>
        <taxon>Micromonosporaceae</taxon>
        <taxon>Winogradskya</taxon>
    </lineage>
</organism>
<evidence type="ECO:0000313" key="2">
    <source>
        <dbReference type="EMBL" id="GIM66871.1"/>
    </source>
</evidence>
<reference evidence="2" key="1">
    <citation type="submission" date="2021-03" db="EMBL/GenBank/DDBJ databases">
        <title>Whole genome shotgun sequence of Actinoplanes consettensis NBRC 14913.</title>
        <authorList>
            <person name="Komaki H."/>
            <person name="Tamura T."/>
        </authorList>
    </citation>
    <scope>NUCLEOTIDE SEQUENCE</scope>
    <source>
        <strain evidence="2">NBRC 14913</strain>
    </source>
</reference>
<keyword evidence="1" id="KW-1133">Transmembrane helix</keyword>
<accession>A0A919S8T4</accession>
<protein>
    <submittedName>
        <fullName evidence="2">Uncharacterized protein</fullName>
    </submittedName>
</protein>
<dbReference type="EMBL" id="BOQP01000003">
    <property type="protein sequence ID" value="GIM66871.1"/>
    <property type="molecule type" value="Genomic_DNA"/>
</dbReference>
<feature type="transmembrane region" description="Helical" evidence="1">
    <location>
        <begin position="6"/>
        <end position="29"/>
    </location>
</feature>
<dbReference type="RefSeq" id="WP_212995458.1">
    <property type="nucleotide sequence ID" value="NZ_BAAATW010000009.1"/>
</dbReference>
<name>A0A919S8T4_9ACTN</name>